<name>A0A077AZA8_9PROT</name>
<organism evidence="1 2">
    <name type="scientific">Candidatus Odyssella acanthamoebae</name>
    <dbReference type="NCBI Taxonomy" id="91604"/>
    <lineage>
        <taxon>Bacteria</taxon>
        <taxon>Pseudomonadati</taxon>
        <taxon>Pseudomonadota</taxon>
        <taxon>Alphaproteobacteria</taxon>
        <taxon>Holosporales</taxon>
        <taxon>Candidatus Paracaedibacteraceae</taxon>
        <taxon>Candidatus Odyssella</taxon>
    </lineage>
</organism>
<protein>
    <submittedName>
        <fullName evidence="1">Uncharacterized protein</fullName>
    </submittedName>
</protein>
<accession>A0A077AZA8</accession>
<gene>
    <name evidence="1" type="ORF">ID47_10010</name>
</gene>
<reference evidence="1 2" key="1">
    <citation type="submission" date="2014-07" db="EMBL/GenBank/DDBJ databases">
        <title>Comparative genomic insights into amoeba endosymbionts belonging to the families of Holosporaceae and Candidatus Midichloriaceae within Rickettsiales.</title>
        <authorList>
            <person name="Wang Z."/>
            <person name="Wu M."/>
        </authorList>
    </citation>
    <scope>NUCLEOTIDE SEQUENCE [LARGE SCALE GENOMIC DNA]</scope>
    <source>
        <strain evidence="1">PRA3</strain>
    </source>
</reference>
<keyword evidence="2" id="KW-1185">Reference proteome</keyword>
<dbReference type="HOGENOM" id="CLU_1472656_0_0_5"/>
<dbReference type="STRING" id="91604.ID47_10010"/>
<dbReference type="Proteomes" id="UP000028926">
    <property type="component" value="Chromosome"/>
</dbReference>
<dbReference type="KEGG" id="paca:ID47_10010"/>
<dbReference type="AlphaFoldDB" id="A0A077AZA8"/>
<proteinExistence type="predicted"/>
<dbReference type="EMBL" id="CP008941">
    <property type="protein sequence ID" value="AIK96993.1"/>
    <property type="molecule type" value="Genomic_DNA"/>
</dbReference>
<sequence length="183" mass="21430">MEVEKMKFYVYTLILNFWAMNIGEAKPLNLIELPQMVRALIKHNRKDCNDLKDLDEKSGEYNIGNAISHLRYLNHDIEYIIYFSEGAQCTASTSFDQGNGGSHLIIFANPSKKWAEIYNDQVLDYKIVVLSSSEKKVPANLIIHRKGIPDFTVEEIEYEWNIKDHRYKQKNIKEDIYHQNKSE</sequence>
<evidence type="ECO:0000313" key="1">
    <source>
        <dbReference type="EMBL" id="AIK96993.1"/>
    </source>
</evidence>
<evidence type="ECO:0000313" key="2">
    <source>
        <dbReference type="Proteomes" id="UP000028926"/>
    </source>
</evidence>